<name>A0A023D870_ACIMT</name>
<dbReference type="Proteomes" id="UP000019760">
    <property type="component" value="Unassembled WGS sequence"/>
</dbReference>
<keyword evidence="1" id="KW-0732">Signal</keyword>
<feature type="domain" description="M23ase beta-sheet core" evidence="3">
    <location>
        <begin position="268"/>
        <end position="357"/>
    </location>
</feature>
<evidence type="ECO:0000256" key="2">
    <source>
        <dbReference type="SAM" id="Coils"/>
    </source>
</evidence>
<evidence type="ECO:0000313" key="5">
    <source>
        <dbReference type="Proteomes" id="UP000019760"/>
    </source>
</evidence>
<reference evidence="5" key="1">
    <citation type="journal article" date="2014" name="FEMS Microbiol. Lett.">
        <title>Draft Genomic DNA Sequence of the Facultatively Methylotrophic Bacterium Acidomonas methanolica type strain MB58.</title>
        <authorList>
            <person name="Higashiura N."/>
            <person name="Hadano H."/>
            <person name="Hirakawa H."/>
            <person name="Matsutani M."/>
            <person name="Takabe S."/>
            <person name="Matsushita K."/>
            <person name="Azuma Y."/>
        </authorList>
    </citation>
    <scope>NUCLEOTIDE SEQUENCE [LARGE SCALE GENOMIC DNA]</scope>
    <source>
        <strain evidence="5">MB58</strain>
    </source>
</reference>
<dbReference type="AlphaFoldDB" id="A0A023D870"/>
<protein>
    <submittedName>
        <fullName evidence="4">Metallopeptidase membrane-bound M23</fullName>
    </submittedName>
</protein>
<dbReference type="PANTHER" id="PTHR21666">
    <property type="entry name" value="PEPTIDASE-RELATED"/>
    <property type="match status" value="1"/>
</dbReference>
<proteinExistence type="predicted"/>
<keyword evidence="2" id="KW-0175">Coiled coil</keyword>
<evidence type="ECO:0000313" key="4">
    <source>
        <dbReference type="EMBL" id="GAJ29940.1"/>
    </source>
</evidence>
<dbReference type="EMBL" id="BAND01000085">
    <property type="protein sequence ID" value="GAJ29940.1"/>
    <property type="molecule type" value="Genomic_DNA"/>
</dbReference>
<accession>A0A023D870</accession>
<comment type="caution">
    <text evidence="4">The sequence shown here is derived from an EMBL/GenBank/DDBJ whole genome shotgun (WGS) entry which is preliminary data.</text>
</comment>
<organism evidence="4 5">
    <name type="scientific">Acidomonas methanolica NBRC 104435</name>
    <dbReference type="NCBI Taxonomy" id="1231351"/>
    <lineage>
        <taxon>Bacteria</taxon>
        <taxon>Pseudomonadati</taxon>
        <taxon>Pseudomonadota</taxon>
        <taxon>Alphaproteobacteria</taxon>
        <taxon>Acetobacterales</taxon>
        <taxon>Acetobacteraceae</taxon>
        <taxon>Acidomonas</taxon>
    </lineage>
</organism>
<gene>
    <name evidence="4" type="ORF">Amme_085_068</name>
</gene>
<dbReference type="RefSeq" id="WP_081797733.1">
    <property type="nucleotide sequence ID" value="NZ_BAND01000085.1"/>
</dbReference>
<dbReference type="InterPro" id="IPR016047">
    <property type="entry name" value="M23ase_b-sheet_dom"/>
</dbReference>
<dbReference type="PANTHER" id="PTHR21666:SF289">
    <property type="entry name" value="L-ALA--D-GLU ENDOPEPTIDASE"/>
    <property type="match status" value="1"/>
</dbReference>
<dbReference type="Gene3D" id="2.70.70.10">
    <property type="entry name" value="Glucose Permease (Domain IIA)"/>
    <property type="match status" value="1"/>
</dbReference>
<evidence type="ECO:0000259" key="3">
    <source>
        <dbReference type="Pfam" id="PF01551"/>
    </source>
</evidence>
<dbReference type="GO" id="GO:0004222">
    <property type="term" value="F:metalloendopeptidase activity"/>
    <property type="evidence" value="ECO:0007669"/>
    <property type="project" value="TreeGrafter"/>
</dbReference>
<dbReference type="InterPro" id="IPR050570">
    <property type="entry name" value="Cell_wall_metabolism_enzyme"/>
</dbReference>
<sequence length="361" mass="37848">MAQRRKQAAAAQAKAQADAARTRTLAAATAAVGTALTETENRIAALQAEIDTLTRRQDALKAEIARRDAALRPLLPLAERLSLAPATTLIASPVSPDRAVQGLAILSGLARLTAREAAEIRAQQQELATTAATLDAKRQILDSLRQSQAAQRDEDARRTRLARRVEHRAITEATQARAAVARAAAAATDLQDAIARIEHEEDAARAEIDAEARAAEAQHHRQRADRLRRQAASLDTSNGPGPTRGSSGAPVAGSIAVAWGAPMEAGPATGITYAAASSAPVHAPCAGRIDFAGEFRSFGPMLILDCGRHYRFVLAGLGALSAHSGDSVHKGAALGTMPSGGGRLFVQLRHGSEAVDPRPFL</sequence>
<dbReference type="Pfam" id="PF01551">
    <property type="entry name" value="Peptidase_M23"/>
    <property type="match status" value="1"/>
</dbReference>
<evidence type="ECO:0000256" key="1">
    <source>
        <dbReference type="ARBA" id="ARBA00022729"/>
    </source>
</evidence>
<keyword evidence="5" id="KW-1185">Reference proteome</keyword>
<reference evidence="4 5" key="2">
    <citation type="journal article" date="2014" name="FEMS Microbiol. Lett.">
        <title>Draft genomic DNA sequence of the facultatively methylotrophic bacterium Acidomonas methanolica type strain MB58.</title>
        <authorList>
            <person name="Higashiura N."/>
            <person name="Hadano H."/>
            <person name="Hirakawa H."/>
            <person name="Matsutani M."/>
            <person name="Takabe S."/>
            <person name="Matsushita K."/>
            <person name="Azuma Y."/>
        </authorList>
    </citation>
    <scope>NUCLEOTIDE SEQUENCE [LARGE SCALE GENOMIC DNA]</scope>
    <source>
        <strain evidence="4 5">MB58</strain>
    </source>
</reference>
<feature type="coiled-coil region" evidence="2">
    <location>
        <begin position="36"/>
        <end position="63"/>
    </location>
</feature>
<dbReference type="InterPro" id="IPR011055">
    <property type="entry name" value="Dup_hybrid_motif"/>
</dbReference>
<feature type="coiled-coil region" evidence="2">
    <location>
        <begin position="180"/>
        <end position="207"/>
    </location>
</feature>
<dbReference type="SUPFAM" id="SSF51261">
    <property type="entry name" value="Duplicated hybrid motif"/>
    <property type="match status" value="1"/>
</dbReference>
<dbReference type="OrthoDB" id="9809144at2"/>